<evidence type="ECO:0000313" key="3">
    <source>
        <dbReference type="Proteomes" id="UP000178485"/>
    </source>
</evidence>
<protein>
    <submittedName>
        <fullName evidence="2">UPF0176 protein</fullName>
    </submittedName>
</protein>
<dbReference type="EMBL" id="LT608328">
    <property type="protein sequence ID" value="SCM58422.1"/>
    <property type="molecule type" value="Genomic_DNA"/>
</dbReference>
<dbReference type="SUPFAM" id="SSF52821">
    <property type="entry name" value="Rhodanese/Cell cycle control phosphatase"/>
    <property type="match status" value="1"/>
</dbReference>
<dbReference type="SMART" id="SM00450">
    <property type="entry name" value="RHOD"/>
    <property type="match status" value="1"/>
</dbReference>
<dbReference type="InterPro" id="IPR050229">
    <property type="entry name" value="GlpE_sulfurtransferase"/>
</dbReference>
<dbReference type="InterPro" id="IPR001763">
    <property type="entry name" value="Rhodanese-like_dom"/>
</dbReference>
<dbReference type="RefSeq" id="WP_071137064.1">
    <property type="nucleotide sequence ID" value="NZ_JAQVII010000044.1"/>
</dbReference>
<dbReference type="Proteomes" id="UP000178485">
    <property type="component" value="Chromosome i"/>
</dbReference>
<reference evidence="2 3" key="1">
    <citation type="submission" date="2016-08" db="EMBL/GenBank/DDBJ databases">
        <authorList>
            <person name="Seilhamer J.J."/>
        </authorList>
    </citation>
    <scope>NUCLEOTIDE SEQUENCE [LARGE SCALE GENOMIC DNA]</scope>
    <source>
        <strain evidence="2">ING2-E5A</strain>
    </source>
</reference>
<organism evidence="2 3">
    <name type="scientific">Petrimonas mucosa</name>
    <dbReference type="NCBI Taxonomy" id="1642646"/>
    <lineage>
        <taxon>Bacteria</taxon>
        <taxon>Pseudomonadati</taxon>
        <taxon>Bacteroidota</taxon>
        <taxon>Bacteroidia</taxon>
        <taxon>Bacteroidales</taxon>
        <taxon>Dysgonomonadaceae</taxon>
        <taxon>Petrimonas</taxon>
    </lineage>
</organism>
<sequence>MSQTVQSLSPAAFKAVIADKSVQLVDVRTAQEYAQGTIEHALLMDVSSVDFEQEIEKLDSSSPVAVFCHSGVRSLYAATVLAERGFPAIYNLTGGIINWQ</sequence>
<name>A0A1G4G7X2_9BACT</name>
<dbReference type="CDD" id="cd00158">
    <property type="entry name" value="RHOD"/>
    <property type="match status" value="1"/>
</dbReference>
<dbReference type="STRING" id="1642646.ING2E5A_1802"/>
<dbReference type="KEGG" id="pmuc:ING2E5A_1802"/>
<proteinExistence type="predicted"/>
<dbReference type="PANTHER" id="PTHR43031:SF1">
    <property type="entry name" value="PYRIDINE NUCLEOTIDE-DISULPHIDE OXIDOREDUCTASE"/>
    <property type="match status" value="1"/>
</dbReference>
<evidence type="ECO:0000259" key="1">
    <source>
        <dbReference type="PROSITE" id="PS50206"/>
    </source>
</evidence>
<feature type="domain" description="Rhodanese" evidence="1">
    <location>
        <begin position="18"/>
        <end position="100"/>
    </location>
</feature>
<dbReference type="PROSITE" id="PS50206">
    <property type="entry name" value="RHODANESE_3"/>
    <property type="match status" value="1"/>
</dbReference>
<dbReference type="PANTHER" id="PTHR43031">
    <property type="entry name" value="FAD-DEPENDENT OXIDOREDUCTASE"/>
    <property type="match status" value="1"/>
</dbReference>
<dbReference type="InterPro" id="IPR036873">
    <property type="entry name" value="Rhodanese-like_dom_sf"/>
</dbReference>
<dbReference type="AlphaFoldDB" id="A0A1G4G7X2"/>
<accession>A0A1G4G7X2</accession>
<evidence type="ECO:0000313" key="2">
    <source>
        <dbReference type="EMBL" id="SCM58422.1"/>
    </source>
</evidence>
<dbReference type="Gene3D" id="3.40.250.10">
    <property type="entry name" value="Rhodanese-like domain"/>
    <property type="match status" value="1"/>
</dbReference>
<keyword evidence="3" id="KW-1185">Reference proteome</keyword>
<dbReference type="Pfam" id="PF00581">
    <property type="entry name" value="Rhodanese"/>
    <property type="match status" value="1"/>
</dbReference>
<gene>
    <name evidence="2" type="ORF">ING2E5A_1802</name>
</gene>